<feature type="compositionally biased region" description="Polar residues" evidence="1">
    <location>
        <begin position="1"/>
        <end position="13"/>
    </location>
</feature>
<reference evidence="2" key="1">
    <citation type="submission" date="2022-03" db="EMBL/GenBank/DDBJ databases">
        <authorList>
            <person name="Alioto T."/>
            <person name="Alioto T."/>
            <person name="Gomez Garrido J."/>
        </authorList>
    </citation>
    <scope>NUCLEOTIDE SEQUENCE</scope>
</reference>
<evidence type="ECO:0000256" key="1">
    <source>
        <dbReference type="SAM" id="MobiDB-lite"/>
    </source>
</evidence>
<accession>A0AAD1WEF6</accession>
<name>A0AAD1WEF6_PELCU</name>
<sequence>MTAPLQRSSSCSSGKLEYDASDPIPEARALTTKMDKRPTKVDDVSAPTAKGDLKHLLHELRTMFQTDCALIQEDMHTLSGHMKSMEDESVMAHQSQLNTAILTQQLTQSEVSSDIGTEELPQYTRPLFSSLLLSKQVKSVLNEGLFRVCHLRGYMTAPLEDVIVAFRLIANKRAALSAIRERQPLDFEGSKLSFYEDLNSALSHGEHPSVP</sequence>
<feature type="region of interest" description="Disordered" evidence="1">
    <location>
        <begin position="1"/>
        <end position="46"/>
    </location>
</feature>
<feature type="compositionally biased region" description="Basic and acidic residues" evidence="1">
    <location>
        <begin position="33"/>
        <end position="43"/>
    </location>
</feature>
<dbReference type="EMBL" id="OW240917">
    <property type="protein sequence ID" value="CAH2301257.1"/>
    <property type="molecule type" value="Genomic_DNA"/>
</dbReference>
<protein>
    <submittedName>
        <fullName evidence="2">Uncharacterized protein</fullName>
    </submittedName>
</protein>
<organism evidence="2 3">
    <name type="scientific">Pelobates cultripes</name>
    <name type="common">Western spadefoot toad</name>
    <dbReference type="NCBI Taxonomy" id="61616"/>
    <lineage>
        <taxon>Eukaryota</taxon>
        <taxon>Metazoa</taxon>
        <taxon>Chordata</taxon>
        <taxon>Craniata</taxon>
        <taxon>Vertebrata</taxon>
        <taxon>Euteleostomi</taxon>
        <taxon>Amphibia</taxon>
        <taxon>Batrachia</taxon>
        <taxon>Anura</taxon>
        <taxon>Pelobatoidea</taxon>
        <taxon>Pelobatidae</taxon>
        <taxon>Pelobates</taxon>
    </lineage>
</organism>
<evidence type="ECO:0000313" key="2">
    <source>
        <dbReference type="EMBL" id="CAH2301257.1"/>
    </source>
</evidence>
<keyword evidence="3" id="KW-1185">Reference proteome</keyword>
<dbReference type="AlphaFoldDB" id="A0AAD1WEF6"/>
<proteinExistence type="predicted"/>
<gene>
    <name evidence="2" type="ORF">PECUL_23A041705</name>
</gene>
<dbReference type="Proteomes" id="UP001295444">
    <property type="component" value="Chromosome 06"/>
</dbReference>
<evidence type="ECO:0000313" key="3">
    <source>
        <dbReference type="Proteomes" id="UP001295444"/>
    </source>
</evidence>